<comment type="caution">
    <text evidence="1">The sequence shown here is derived from an EMBL/GenBank/DDBJ whole genome shotgun (WGS) entry which is preliminary data.</text>
</comment>
<evidence type="ECO:0000313" key="2">
    <source>
        <dbReference type="Proteomes" id="UP001066276"/>
    </source>
</evidence>
<organism evidence="1 2">
    <name type="scientific">Pleurodeles waltl</name>
    <name type="common">Iberian ribbed newt</name>
    <dbReference type="NCBI Taxonomy" id="8319"/>
    <lineage>
        <taxon>Eukaryota</taxon>
        <taxon>Metazoa</taxon>
        <taxon>Chordata</taxon>
        <taxon>Craniata</taxon>
        <taxon>Vertebrata</taxon>
        <taxon>Euteleostomi</taxon>
        <taxon>Amphibia</taxon>
        <taxon>Batrachia</taxon>
        <taxon>Caudata</taxon>
        <taxon>Salamandroidea</taxon>
        <taxon>Salamandridae</taxon>
        <taxon>Pleurodelinae</taxon>
        <taxon>Pleurodeles</taxon>
    </lineage>
</organism>
<keyword evidence="2" id="KW-1185">Reference proteome</keyword>
<reference evidence="1" key="1">
    <citation type="journal article" date="2022" name="bioRxiv">
        <title>Sequencing and chromosome-scale assembly of the giantPleurodeles waltlgenome.</title>
        <authorList>
            <person name="Brown T."/>
            <person name="Elewa A."/>
            <person name="Iarovenko S."/>
            <person name="Subramanian E."/>
            <person name="Araus A.J."/>
            <person name="Petzold A."/>
            <person name="Susuki M."/>
            <person name="Suzuki K.-i.T."/>
            <person name="Hayashi T."/>
            <person name="Toyoda A."/>
            <person name="Oliveira C."/>
            <person name="Osipova E."/>
            <person name="Leigh N.D."/>
            <person name="Simon A."/>
            <person name="Yun M.H."/>
        </authorList>
    </citation>
    <scope>NUCLEOTIDE SEQUENCE</scope>
    <source>
        <strain evidence="1">20211129_DDA</strain>
        <tissue evidence="1">Liver</tissue>
    </source>
</reference>
<name>A0AAV7TPU0_PLEWA</name>
<dbReference type="AlphaFoldDB" id="A0AAV7TPU0"/>
<sequence>MVSRGGQHRADTALPGPGIRAAHTYLGTTVKPRDRLTARCLQEEEAIVQTLSGGAVKAKIDRTGTYCFTILDKYELSLKFVLIMDCVVNDTWYTGINCGRYAPIDVSCVTKKSTTVSRTRDGSFHGSAPSSLLLCSPCGCGSLPTLARLRAPDSASLPARSSPRALRPPPLRSAGVWGRCSPLILAPAALVTGSLW</sequence>
<dbReference type="Proteomes" id="UP001066276">
    <property type="component" value="Chromosome 3_2"/>
</dbReference>
<dbReference type="EMBL" id="JANPWB010000006">
    <property type="protein sequence ID" value="KAJ1178266.1"/>
    <property type="molecule type" value="Genomic_DNA"/>
</dbReference>
<evidence type="ECO:0000313" key="1">
    <source>
        <dbReference type="EMBL" id="KAJ1178266.1"/>
    </source>
</evidence>
<proteinExistence type="predicted"/>
<protein>
    <submittedName>
        <fullName evidence="1">Uncharacterized protein</fullName>
    </submittedName>
</protein>
<gene>
    <name evidence="1" type="ORF">NDU88_003513</name>
</gene>
<accession>A0AAV7TPU0</accession>